<dbReference type="InterPro" id="IPR003847">
    <property type="entry name" value="Put_antitoxin"/>
</dbReference>
<keyword evidence="1" id="KW-1277">Toxin-antitoxin system</keyword>
<dbReference type="Pfam" id="PF02697">
    <property type="entry name" value="VAPB_antitox"/>
    <property type="match status" value="1"/>
</dbReference>
<gene>
    <name evidence="3" type="ORF">SAMN04488124_3366</name>
</gene>
<keyword evidence="4" id="KW-1185">Reference proteome</keyword>
<proteinExistence type="predicted"/>
<evidence type="ECO:0000313" key="4">
    <source>
        <dbReference type="Proteomes" id="UP000243250"/>
    </source>
</evidence>
<accession>A0A1I6ILF5</accession>
<protein>
    <submittedName>
        <fullName evidence="3">Uncharacterized ACR, COG1753</fullName>
    </submittedName>
</protein>
<dbReference type="STRING" id="555875.SAMN04488124_3366"/>
<evidence type="ECO:0000256" key="2">
    <source>
        <dbReference type="SAM" id="MobiDB-lite"/>
    </source>
</evidence>
<evidence type="ECO:0000256" key="1">
    <source>
        <dbReference type="ARBA" id="ARBA00022649"/>
    </source>
</evidence>
<dbReference type="EMBL" id="FOYS01000006">
    <property type="protein sequence ID" value="SFR67469.1"/>
    <property type="molecule type" value="Genomic_DNA"/>
</dbReference>
<dbReference type="OrthoDB" id="9187at2157"/>
<dbReference type="AlphaFoldDB" id="A0A1I6ILF5"/>
<dbReference type="RefSeq" id="WP_089883068.1">
    <property type="nucleotide sequence ID" value="NZ_FOYS01000006.1"/>
</dbReference>
<feature type="region of interest" description="Disordered" evidence="2">
    <location>
        <begin position="60"/>
        <end position="81"/>
    </location>
</feature>
<organism evidence="3 4">
    <name type="scientific">Halogeometricum limi</name>
    <dbReference type="NCBI Taxonomy" id="555875"/>
    <lineage>
        <taxon>Archaea</taxon>
        <taxon>Methanobacteriati</taxon>
        <taxon>Methanobacteriota</taxon>
        <taxon>Stenosarchaea group</taxon>
        <taxon>Halobacteria</taxon>
        <taxon>Halobacteriales</taxon>
        <taxon>Haloferacaceae</taxon>
        <taxon>Halogeometricum</taxon>
    </lineage>
</organism>
<reference evidence="4" key="1">
    <citation type="submission" date="2016-10" db="EMBL/GenBank/DDBJ databases">
        <authorList>
            <person name="Varghese N."/>
            <person name="Submissions S."/>
        </authorList>
    </citation>
    <scope>NUCLEOTIDE SEQUENCE [LARGE SCALE GENOMIC DNA]</scope>
    <source>
        <strain evidence="4">CGMCC 1.8711</strain>
    </source>
</reference>
<evidence type="ECO:0000313" key="3">
    <source>
        <dbReference type="EMBL" id="SFR67469.1"/>
    </source>
</evidence>
<name>A0A1I6ILF5_9EURY</name>
<sequence length="81" mass="9302">MGKTEYRNVRLTEAAYRRLEMRKQDGESFSDTVERIAGERSLLDLAGILSDEEAGAIRGAIRERDEQSRDRLDRLSEQLDS</sequence>
<dbReference type="Proteomes" id="UP000243250">
    <property type="component" value="Unassembled WGS sequence"/>
</dbReference>